<comment type="caution">
    <text evidence="1">The sequence shown here is derived from an EMBL/GenBank/DDBJ whole genome shotgun (WGS) entry which is preliminary data.</text>
</comment>
<dbReference type="Proteomes" id="UP000805193">
    <property type="component" value="Unassembled WGS sequence"/>
</dbReference>
<proteinExistence type="predicted"/>
<name>A0AC60R093_IXOPE</name>
<reference evidence="1 2" key="1">
    <citation type="journal article" date="2020" name="Cell">
        <title>Large-Scale Comparative Analyses of Tick Genomes Elucidate Their Genetic Diversity and Vector Capacities.</title>
        <authorList>
            <consortium name="Tick Genome and Microbiome Consortium (TIGMIC)"/>
            <person name="Jia N."/>
            <person name="Wang J."/>
            <person name="Shi W."/>
            <person name="Du L."/>
            <person name="Sun Y."/>
            <person name="Zhan W."/>
            <person name="Jiang J.F."/>
            <person name="Wang Q."/>
            <person name="Zhang B."/>
            <person name="Ji P."/>
            <person name="Bell-Sakyi L."/>
            <person name="Cui X.M."/>
            <person name="Yuan T.T."/>
            <person name="Jiang B.G."/>
            <person name="Yang W.F."/>
            <person name="Lam T.T."/>
            <person name="Chang Q.C."/>
            <person name="Ding S.J."/>
            <person name="Wang X.J."/>
            <person name="Zhu J.G."/>
            <person name="Ruan X.D."/>
            <person name="Zhao L."/>
            <person name="Wei J.T."/>
            <person name="Ye R.Z."/>
            <person name="Que T.C."/>
            <person name="Du C.H."/>
            <person name="Zhou Y.H."/>
            <person name="Cheng J.X."/>
            <person name="Dai P.F."/>
            <person name="Guo W.B."/>
            <person name="Han X.H."/>
            <person name="Huang E.J."/>
            <person name="Li L.F."/>
            <person name="Wei W."/>
            <person name="Gao Y.C."/>
            <person name="Liu J.Z."/>
            <person name="Shao H.Z."/>
            <person name="Wang X."/>
            <person name="Wang C.C."/>
            <person name="Yang T.C."/>
            <person name="Huo Q.B."/>
            <person name="Li W."/>
            <person name="Chen H.Y."/>
            <person name="Chen S.E."/>
            <person name="Zhou L.G."/>
            <person name="Ni X.B."/>
            <person name="Tian J.H."/>
            <person name="Sheng Y."/>
            <person name="Liu T."/>
            <person name="Pan Y.S."/>
            <person name="Xia L.Y."/>
            <person name="Li J."/>
            <person name="Zhao F."/>
            <person name="Cao W.C."/>
        </authorList>
    </citation>
    <scope>NUCLEOTIDE SEQUENCE [LARGE SCALE GENOMIC DNA]</scope>
    <source>
        <strain evidence="1">Iper-2018</strain>
    </source>
</reference>
<organism evidence="1 2">
    <name type="scientific">Ixodes persulcatus</name>
    <name type="common">Taiga tick</name>
    <dbReference type="NCBI Taxonomy" id="34615"/>
    <lineage>
        <taxon>Eukaryota</taxon>
        <taxon>Metazoa</taxon>
        <taxon>Ecdysozoa</taxon>
        <taxon>Arthropoda</taxon>
        <taxon>Chelicerata</taxon>
        <taxon>Arachnida</taxon>
        <taxon>Acari</taxon>
        <taxon>Parasitiformes</taxon>
        <taxon>Ixodida</taxon>
        <taxon>Ixodoidea</taxon>
        <taxon>Ixodidae</taxon>
        <taxon>Ixodinae</taxon>
        <taxon>Ixodes</taxon>
    </lineage>
</organism>
<sequence>MRSAAQVPMTQAAEVGECSPSPHDEKDRSTLRHGLERLIRELYTDARLTLYGSSCNGFGLARSDLDLCLTLASSKDGKELCHSQMIPELAKKLRAHPDLARIVPITTAKAQHNTRLLKVYSAIDERVRVLGYTLKHFAKTCDIGDASRGSLSSYAYILMVLYYLQQCQPPVIPVLQELYPEGDTKPEVIIEGWNAWFFDDIDRLQSVWSDFGQNNESVGELWLGLLRFYTEVFDFRADVVCIRHREPITRLQKSWTSRCIAIEDPFKLDHNLGSGVSRKMNASIMKALIKGRTLFGTPFRKPPTADDSYIGYFFGGRQLVDGHHPNDRGCRLCSKIGHRVKDCPRRHGANNNGRQNDRVQEGGTLSERSRDHLSRRGRAPQDNWRQPQNGA</sequence>
<accession>A0AC60R093</accession>
<keyword evidence="2" id="KW-1185">Reference proteome</keyword>
<gene>
    <name evidence="1" type="ORF">HPB47_013288</name>
</gene>
<evidence type="ECO:0000313" key="1">
    <source>
        <dbReference type="EMBL" id="KAG0444877.1"/>
    </source>
</evidence>
<evidence type="ECO:0000313" key="2">
    <source>
        <dbReference type="Proteomes" id="UP000805193"/>
    </source>
</evidence>
<dbReference type="EMBL" id="JABSTQ010001328">
    <property type="protein sequence ID" value="KAG0444877.1"/>
    <property type="molecule type" value="Genomic_DNA"/>
</dbReference>
<protein>
    <submittedName>
        <fullName evidence="1">Uncharacterized protein</fullName>
    </submittedName>
</protein>